<evidence type="ECO:0000313" key="2">
    <source>
        <dbReference type="EMBL" id="MCX2940017.1"/>
    </source>
</evidence>
<dbReference type="InterPro" id="IPR017517">
    <property type="entry name" value="Maleyloyr_isom"/>
</dbReference>
<organism evidence="2 3">
    <name type="scientific">Mycobacterium pinniadriaticum</name>
    <dbReference type="NCBI Taxonomy" id="2994102"/>
    <lineage>
        <taxon>Bacteria</taxon>
        <taxon>Bacillati</taxon>
        <taxon>Actinomycetota</taxon>
        <taxon>Actinomycetes</taxon>
        <taxon>Mycobacteriales</taxon>
        <taxon>Mycobacteriaceae</taxon>
        <taxon>Mycobacterium</taxon>
    </lineage>
</organism>
<dbReference type="Gene3D" id="1.20.120.450">
    <property type="entry name" value="dinb family like domain"/>
    <property type="match status" value="1"/>
</dbReference>
<dbReference type="Pfam" id="PF11716">
    <property type="entry name" value="MDMPI_N"/>
    <property type="match status" value="1"/>
</dbReference>
<protein>
    <submittedName>
        <fullName evidence="2">Maleylpyruvate isomerase family mycothiol-dependent enzyme</fullName>
    </submittedName>
</protein>
<accession>A0ABT3SKX0</accession>
<dbReference type="RefSeq" id="WP_265999821.1">
    <property type="nucleotide sequence ID" value="NZ_JAPJDN010000031.1"/>
</dbReference>
<dbReference type="InterPro" id="IPR034660">
    <property type="entry name" value="DinB/YfiT-like"/>
</dbReference>
<dbReference type="Proteomes" id="UP001300745">
    <property type="component" value="Unassembled WGS sequence"/>
</dbReference>
<dbReference type="InterPro" id="IPR024344">
    <property type="entry name" value="MDMPI_metal-binding"/>
</dbReference>
<dbReference type="NCBIfam" id="TIGR03083">
    <property type="entry name" value="maleylpyruvate isomerase family mycothiol-dependent enzyme"/>
    <property type="match status" value="1"/>
</dbReference>
<dbReference type="GO" id="GO:0016853">
    <property type="term" value="F:isomerase activity"/>
    <property type="evidence" value="ECO:0007669"/>
    <property type="project" value="UniProtKB-KW"/>
</dbReference>
<reference evidence="2 3" key="1">
    <citation type="submission" date="2022-11" db="EMBL/GenBank/DDBJ databases">
        <title>Mycobacterium sp. nov.</title>
        <authorList>
            <person name="Papic B."/>
            <person name="Spicic S."/>
            <person name="Duvnjak S."/>
        </authorList>
    </citation>
    <scope>NUCLEOTIDE SEQUENCE [LARGE SCALE GENOMIC DNA]</scope>
    <source>
        <strain evidence="2 3">CVI_P4</strain>
    </source>
</reference>
<sequence length="202" mass="22354">MDSDEIWRNIDEQRGELADVLATLTPDQWTSASLCDGWQVRHVAAHLTQSQMSPARVVLEALKSGFRFDPMIRRLALEDTRPQPDIVTAMRDMVGSRRRIIGTSPLDPLTDMLVHGQDITVPLGIDRPPPVPAAVAAANHLWRMRFPMHPAKRVKGMRLIADDADFAVGTGYQITAPIRDILMVLAGRPADISGQVDAHRIA</sequence>
<dbReference type="EMBL" id="JAPJDO010000031">
    <property type="protein sequence ID" value="MCX2940017.1"/>
    <property type="molecule type" value="Genomic_DNA"/>
</dbReference>
<keyword evidence="2" id="KW-0413">Isomerase</keyword>
<dbReference type="SUPFAM" id="SSF109854">
    <property type="entry name" value="DinB/YfiT-like putative metalloenzymes"/>
    <property type="match status" value="1"/>
</dbReference>
<proteinExistence type="predicted"/>
<name>A0ABT3SKX0_9MYCO</name>
<feature type="domain" description="Mycothiol-dependent maleylpyruvate isomerase metal-binding" evidence="1">
    <location>
        <begin position="12"/>
        <end position="60"/>
    </location>
</feature>
<comment type="caution">
    <text evidence="2">The sequence shown here is derived from an EMBL/GenBank/DDBJ whole genome shotgun (WGS) entry which is preliminary data.</text>
</comment>
<keyword evidence="3" id="KW-1185">Reference proteome</keyword>
<evidence type="ECO:0000259" key="1">
    <source>
        <dbReference type="Pfam" id="PF11716"/>
    </source>
</evidence>
<gene>
    <name evidence="2" type="ORF">ORI27_25305</name>
</gene>
<evidence type="ECO:0000313" key="3">
    <source>
        <dbReference type="Proteomes" id="UP001300745"/>
    </source>
</evidence>